<proteinExistence type="inferred from homology"/>
<dbReference type="Gene3D" id="3.90.1300.10">
    <property type="entry name" value="Amidase signature (AS) domain"/>
    <property type="match status" value="1"/>
</dbReference>
<dbReference type="Pfam" id="PF01425">
    <property type="entry name" value="Amidase"/>
    <property type="match status" value="1"/>
</dbReference>
<protein>
    <recommendedName>
        <fullName evidence="3">amidase</fullName>
        <ecNumber evidence="3">3.5.1.4</ecNumber>
    </recommendedName>
</protein>
<dbReference type="InterPro" id="IPR036928">
    <property type="entry name" value="AS_sf"/>
</dbReference>
<feature type="active site" description="Acyl-ester intermediate" evidence="5">
    <location>
        <position position="243"/>
    </location>
</feature>
<evidence type="ECO:0000256" key="2">
    <source>
        <dbReference type="ARBA" id="ARBA00009199"/>
    </source>
</evidence>
<dbReference type="PANTHER" id="PTHR46072:SF4">
    <property type="entry name" value="AMIDASE C550.07-RELATED"/>
    <property type="match status" value="1"/>
</dbReference>
<feature type="domain" description="Amidase" evidence="7">
    <location>
        <begin position="92"/>
        <end position="545"/>
    </location>
</feature>
<dbReference type="EMBL" id="MRDB01000030">
    <property type="protein sequence ID" value="RKL35812.1"/>
    <property type="molecule type" value="Genomic_DNA"/>
</dbReference>
<dbReference type="InterPro" id="IPR020556">
    <property type="entry name" value="Amidase_CS"/>
</dbReference>
<dbReference type="EC" id="3.5.1.4" evidence="3"/>
<dbReference type="PIRSF" id="PIRSF001221">
    <property type="entry name" value="Amidase_fungi"/>
    <property type="match status" value="1"/>
</dbReference>
<dbReference type="Proteomes" id="UP000283569">
    <property type="component" value="Unassembled WGS sequence"/>
</dbReference>
<evidence type="ECO:0000256" key="4">
    <source>
        <dbReference type="ARBA" id="ARBA00022801"/>
    </source>
</evidence>
<gene>
    <name evidence="8" type="ORF">BFJ72_g8512</name>
</gene>
<dbReference type="SUPFAM" id="SSF75304">
    <property type="entry name" value="Amidase signature (AS) enzymes"/>
    <property type="match status" value="1"/>
</dbReference>
<accession>A0A420T2Z3</accession>
<reference evidence="8 9" key="1">
    <citation type="journal article" date="2018" name="Sci. Rep.">
        <title>Characterisation of pathogen-specific regions and novel effector candidates in Fusarium oxysporum f. sp. cepae.</title>
        <authorList>
            <person name="Armitage A.D."/>
            <person name="Taylor A."/>
            <person name="Sobczyk M.K."/>
            <person name="Baxter L."/>
            <person name="Greenfield B.P."/>
            <person name="Bates H.J."/>
            <person name="Wilson F."/>
            <person name="Jackson A.C."/>
            <person name="Ott S."/>
            <person name="Harrison R.J."/>
            <person name="Clarkson J.P."/>
        </authorList>
    </citation>
    <scope>NUCLEOTIDE SEQUENCE [LARGE SCALE GENOMIC DNA]</scope>
    <source>
        <strain evidence="8 9">Fp_A8</strain>
    </source>
</reference>
<evidence type="ECO:0000256" key="5">
    <source>
        <dbReference type="PIRSR" id="PIRSR001221-1"/>
    </source>
</evidence>
<feature type="active site" description="Charge relay system" evidence="5">
    <location>
        <position position="219"/>
    </location>
</feature>
<evidence type="ECO:0000259" key="7">
    <source>
        <dbReference type="Pfam" id="PF01425"/>
    </source>
</evidence>
<sequence>MAMQVNNPVPVPKGTPEHEAKRASVLKAISDKVPADFCLGPEFFKDTPLDVTKVPSTCGLLTDEEVSITEDYDATGLAEVIARRKYTSVVVARAFCKRAIIAHQLTCCLTQWFYDEAIQQATKLDEYLAEHGTTIGPLHGVPVSIKDHIPLAGTFASLGILATAEYDQRDSPLPAVLRQAGAVFYCKTNQPQALMHGESDSPWGRALNPYNTTLTSGGSSGGEGALIAIKGSVLGIGTDIGGSIRIPSAFNGIYGYKPTSGILSTRDLVHGPMVAELTVLANAGPMCRSARDMDLFMRIQLATKPHIRDLTLVPTTWTGLSTQLGLTLGRPLKVGIMRHDGFIQPQPPLKRALSWAGTVLSDSRLSGLIEVKPFLPYGVKQAWDEIRQAYSPDGGIPSHNAILATGEPIYPLTEWIWKTAAPKGMLTAAEMAYVRKACLDFRHSFAEDWERQDVDVILCPTGVGPATTHDTNFYLMYTALWNYLDCPGLVFPTGLKVEEGEEYDADYKPLGPECAHVKDLWENGNFKGAPISLQLVGRRYHDNQLFGALKLLQEALGLQ</sequence>
<evidence type="ECO:0000313" key="9">
    <source>
        <dbReference type="Proteomes" id="UP000283569"/>
    </source>
</evidence>
<dbReference type="InterPro" id="IPR023631">
    <property type="entry name" value="Amidase_dom"/>
</dbReference>
<name>A0A420T2Z3_GIBIN</name>
<feature type="binding site" evidence="6">
    <location>
        <position position="194"/>
    </location>
    <ligand>
        <name>substrate</name>
    </ligand>
</feature>
<dbReference type="PROSITE" id="PS00571">
    <property type="entry name" value="AMIDASES"/>
    <property type="match status" value="1"/>
</dbReference>
<feature type="binding site" evidence="6">
    <location>
        <position position="219"/>
    </location>
    <ligand>
        <name>substrate</name>
    </ligand>
</feature>
<feature type="active site" description="Charge relay system" evidence="5">
    <location>
        <position position="146"/>
    </location>
</feature>
<evidence type="ECO:0000256" key="3">
    <source>
        <dbReference type="ARBA" id="ARBA00012922"/>
    </source>
</evidence>
<dbReference type="AlphaFoldDB" id="A0A420T2Z3"/>
<comment type="similarity">
    <text evidence="2">Belongs to the amidase family.</text>
</comment>
<dbReference type="PANTHER" id="PTHR46072">
    <property type="entry name" value="AMIDASE-RELATED-RELATED"/>
    <property type="match status" value="1"/>
</dbReference>
<keyword evidence="4" id="KW-0378">Hydrolase</keyword>
<feature type="binding site" evidence="6">
    <location>
        <begin position="240"/>
        <end position="243"/>
    </location>
    <ligand>
        <name>substrate</name>
    </ligand>
</feature>
<comment type="catalytic activity">
    <reaction evidence="1">
        <text>a monocarboxylic acid amide + H2O = a monocarboxylate + NH4(+)</text>
        <dbReference type="Rhea" id="RHEA:12020"/>
        <dbReference type="ChEBI" id="CHEBI:15377"/>
        <dbReference type="ChEBI" id="CHEBI:28938"/>
        <dbReference type="ChEBI" id="CHEBI:35757"/>
        <dbReference type="ChEBI" id="CHEBI:83628"/>
        <dbReference type="EC" id="3.5.1.4"/>
    </reaction>
</comment>
<organism evidence="8 9">
    <name type="scientific">Gibberella intermedia</name>
    <name type="common">Bulb rot disease fungus</name>
    <name type="synonym">Fusarium proliferatum</name>
    <dbReference type="NCBI Taxonomy" id="948311"/>
    <lineage>
        <taxon>Eukaryota</taxon>
        <taxon>Fungi</taxon>
        <taxon>Dikarya</taxon>
        <taxon>Ascomycota</taxon>
        <taxon>Pezizomycotina</taxon>
        <taxon>Sordariomycetes</taxon>
        <taxon>Hypocreomycetidae</taxon>
        <taxon>Hypocreales</taxon>
        <taxon>Nectriaceae</taxon>
        <taxon>Fusarium</taxon>
        <taxon>Fusarium fujikuroi species complex</taxon>
    </lineage>
</organism>
<evidence type="ECO:0000256" key="1">
    <source>
        <dbReference type="ARBA" id="ARBA00001311"/>
    </source>
</evidence>
<evidence type="ECO:0000256" key="6">
    <source>
        <dbReference type="PIRSR" id="PIRSR001221-2"/>
    </source>
</evidence>
<comment type="caution">
    <text evidence="8">The sequence shown here is derived from an EMBL/GenBank/DDBJ whole genome shotgun (WGS) entry which is preliminary data.</text>
</comment>
<evidence type="ECO:0000313" key="8">
    <source>
        <dbReference type="EMBL" id="RKL35812.1"/>
    </source>
</evidence>
<dbReference type="GO" id="GO:0004040">
    <property type="term" value="F:amidase activity"/>
    <property type="evidence" value="ECO:0007669"/>
    <property type="project" value="UniProtKB-EC"/>
</dbReference>